<feature type="compositionally biased region" description="Low complexity" evidence="2">
    <location>
        <begin position="20"/>
        <end position="58"/>
    </location>
</feature>
<dbReference type="SUPFAM" id="SSF57701">
    <property type="entry name" value="Zn2/Cys6 DNA-binding domain"/>
    <property type="match status" value="1"/>
</dbReference>
<dbReference type="InterPro" id="IPR001138">
    <property type="entry name" value="Zn2Cys6_DnaBD"/>
</dbReference>
<dbReference type="PROSITE" id="PS50048">
    <property type="entry name" value="ZN2_CY6_FUNGAL_2"/>
    <property type="match status" value="1"/>
</dbReference>
<accession>K0KSG7</accession>
<feature type="region of interest" description="Disordered" evidence="2">
    <location>
        <begin position="198"/>
        <end position="232"/>
    </location>
</feature>
<dbReference type="EMBL" id="CAIF01000116">
    <property type="protein sequence ID" value="CCH44258.1"/>
    <property type="molecule type" value="Genomic_DNA"/>
</dbReference>
<feature type="compositionally biased region" description="Low complexity" evidence="2">
    <location>
        <begin position="285"/>
        <end position="308"/>
    </location>
</feature>
<dbReference type="Proteomes" id="UP000009328">
    <property type="component" value="Unassembled WGS sequence"/>
</dbReference>
<dbReference type="HOGENOM" id="CLU_008719_5_1_1"/>
<dbReference type="GO" id="GO:0000976">
    <property type="term" value="F:transcription cis-regulatory region binding"/>
    <property type="evidence" value="ECO:0007669"/>
    <property type="project" value="TreeGrafter"/>
</dbReference>
<dbReference type="SMART" id="SM00066">
    <property type="entry name" value="GAL4"/>
    <property type="match status" value="1"/>
</dbReference>
<sequence length="748" mass="83440">MTESAGTQPLVSASHLAQASSQISIPSTTTPNTSQSISKSTPQSNNGTTASGSVTTSSSKKRVRTGCMNCRRKHKKCDEVKPICSTCQQKNENCEWPTPKLKKSNSRRSSLSIPSNGYGGYTTSAAVNPGVSAVNSYLQQGANVNSMNYPLQSRPVSNEASINPSFKRPRIETSSPLEQLSQLVPASTAAQINHQLPQQMNHQEQSFISNRPNSSQQPPNALHPVSPFGTLAFDDQAPRRASTDLSSYSLVNAANAPLMSQNQHQLHFTPGPQIRSQNNFTPPLQQQQIQEYQQAHSLSYQSPAPSSSNGNLTDPKLNLNKLLNSQGPINPQQLQQPQSSIRHERFSALDETLKTKIDHSRVVDGETNPMTSTVHNGTVPFDQLAFKTLKKRLDSFLTYNMVTKETFPYVELSSSEQAMLINRFIVHVSPKLNVLGSDFWSSFVPVLSKSSDLVKCAIYTIALFDMKCFEKGLQVFLMSFNYMPEERGKLPVYVSLTILTLATTLVSSHTDWKVTVKNLSTFLNTNSAKDNTWISKSYNNDCLWWCVLKEIDTLEIGEEGSAFSKETLESYTQGSEITQIISLLSQTVNLIGSNDIQDFDEKWRNLWEKTQAWFLNRNTTSPLIEFKTNSSGDFPVLVYGSGPAALSNQLYHTASIILLQNKPRTLRFQSSVRPVTYHAKHIVGSTLNNEYLESWNNINQCLWNAGKIFTHQDEHKTILNLIATIQEKTGQVPRYNVGSFQQYWRETS</sequence>
<feature type="region of interest" description="Disordered" evidence="2">
    <location>
        <begin position="155"/>
        <end position="175"/>
    </location>
</feature>
<keyword evidence="5" id="KW-1185">Reference proteome</keyword>
<evidence type="ECO:0000256" key="2">
    <source>
        <dbReference type="SAM" id="MobiDB-lite"/>
    </source>
</evidence>
<evidence type="ECO:0000313" key="5">
    <source>
        <dbReference type="Proteomes" id="UP000009328"/>
    </source>
</evidence>
<dbReference type="eggNOG" id="ENOG502QTCC">
    <property type="taxonomic scope" value="Eukaryota"/>
</dbReference>
<gene>
    <name evidence="4" type="ORF">BN7_3819</name>
</gene>
<feature type="region of interest" description="Disordered" evidence="2">
    <location>
        <begin position="285"/>
        <end position="339"/>
    </location>
</feature>
<feature type="region of interest" description="Disordered" evidence="2">
    <location>
        <begin position="1"/>
        <end position="65"/>
    </location>
</feature>
<evidence type="ECO:0000259" key="3">
    <source>
        <dbReference type="PROSITE" id="PS50048"/>
    </source>
</evidence>
<name>K0KSG7_WICCF</name>
<dbReference type="Pfam" id="PF00172">
    <property type="entry name" value="Zn_clus"/>
    <property type="match status" value="1"/>
</dbReference>
<dbReference type="InterPro" id="IPR036864">
    <property type="entry name" value="Zn2-C6_fun-type_DNA-bd_sf"/>
</dbReference>
<reference evidence="4 5" key="1">
    <citation type="journal article" date="2012" name="Eukaryot. Cell">
        <title>Draft genome sequence of Wickerhamomyces ciferrii NRRL Y-1031 F-60-10.</title>
        <authorList>
            <person name="Schneider J."/>
            <person name="Andrea H."/>
            <person name="Blom J."/>
            <person name="Jaenicke S."/>
            <person name="Ruckert C."/>
            <person name="Schorsch C."/>
            <person name="Szczepanowski R."/>
            <person name="Farwick M."/>
            <person name="Goesmann A."/>
            <person name="Puhler A."/>
            <person name="Schaffer S."/>
            <person name="Tauch A."/>
            <person name="Kohler T."/>
            <person name="Brinkrolf K."/>
        </authorList>
    </citation>
    <scope>NUCLEOTIDE SEQUENCE [LARGE SCALE GENOMIC DNA]</scope>
    <source>
        <strain evidence="5">ATCC 14091 / BCRC 22168 / CBS 111 / JCM 3599 / NBRC 0793 / NRRL Y-1031 F-60-10</strain>
    </source>
</reference>
<dbReference type="PANTHER" id="PTHR37534:SF4">
    <property type="entry name" value="ZN(II)2CYS6 TRANSCRIPTION FACTOR (EUROFUNG)"/>
    <property type="match status" value="1"/>
</dbReference>
<feature type="compositionally biased region" description="Polar residues" evidence="2">
    <location>
        <begin position="321"/>
        <end position="339"/>
    </location>
</feature>
<feature type="compositionally biased region" description="Polar residues" evidence="2">
    <location>
        <begin position="1"/>
        <end position="19"/>
    </location>
</feature>
<dbReference type="AlphaFoldDB" id="K0KSG7"/>
<dbReference type="GO" id="GO:0008270">
    <property type="term" value="F:zinc ion binding"/>
    <property type="evidence" value="ECO:0007669"/>
    <property type="project" value="InterPro"/>
</dbReference>
<evidence type="ECO:0000256" key="1">
    <source>
        <dbReference type="ARBA" id="ARBA00023242"/>
    </source>
</evidence>
<feature type="compositionally biased region" description="Polar residues" evidence="2">
    <location>
        <begin position="198"/>
        <end position="219"/>
    </location>
</feature>
<protein>
    <recommendedName>
        <fullName evidence="3">Zn(2)-C6 fungal-type domain-containing protein</fullName>
    </recommendedName>
</protein>
<feature type="compositionally biased region" description="Polar residues" evidence="2">
    <location>
        <begin position="155"/>
        <end position="164"/>
    </location>
</feature>
<dbReference type="GO" id="GO:0045944">
    <property type="term" value="P:positive regulation of transcription by RNA polymerase II"/>
    <property type="evidence" value="ECO:0007669"/>
    <property type="project" value="TreeGrafter"/>
</dbReference>
<organism evidence="4 5">
    <name type="scientific">Wickerhamomyces ciferrii (strain ATCC 14091 / BCRC 22168 / CBS 111 / JCM 3599 / NBRC 0793 / NRRL Y-1031 F-60-10)</name>
    <name type="common">Yeast</name>
    <name type="synonym">Pichia ciferrii</name>
    <dbReference type="NCBI Taxonomy" id="1206466"/>
    <lineage>
        <taxon>Eukaryota</taxon>
        <taxon>Fungi</taxon>
        <taxon>Dikarya</taxon>
        <taxon>Ascomycota</taxon>
        <taxon>Saccharomycotina</taxon>
        <taxon>Saccharomycetes</taxon>
        <taxon>Phaffomycetales</taxon>
        <taxon>Wickerhamomycetaceae</taxon>
        <taxon>Wickerhamomyces</taxon>
    </lineage>
</organism>
<proteinExistence type="predicted"/>
<evidence type="ECO:0000313" key="4">
    <source>
        <dbReference type="EMBL" id="CCH44258.1"/>
    </source>
</evidence>
<dbReference type="InParanoid" id="K0KSG7"/>
<dbReference type="Gene3D" id="4.10.240.10">
    <property type="entry name" value="Zn(2)-C6 fungal-type DNA-binding domain"/>
    <property type="match status" value="1"/>
</dbReference>
<feature type="domain" description="Zn(2)-C6 fungal-type" evidence="3">
    <location>
        <begin position="66"/>
        <end position="96"/>
    </location>
</feature>
<comment type="caution">
    <text evidence="4">The sequence shown here is derived from an EMBL/GenBank/DDBJ whole genome shotgun (WGS) entry which is preliminary data.</text>
</comment>
<dbReference type="GO" id="GO:0000981">
    <property type="term" value="F:DNA-binding transcription factor activity, RNA polymerase II-specific"/>
    <property type="evidence" value="ECO:0007669"/>
    <property type="project" value="InterPro"/>
</dbReference>
<dbReference type="GO" id="GO:0005634">
    <property type="term" value="C:nucleus"/>
    <property type="evidence" value="ECO:0007669"/>
    <property type="project" value="TreeGrafter"/>
</dbReference>
<dbReference type="PROSITE" id="PS00463">
    <property type="entry name" value="ZN2_CY6_FUNGAL_1"/>
    <property type="match status" value="1"/>
</dbReference>
<keyword evidence="1" id="KW-0539">Nucleus</keyword>
<dbReference type="CDD" id="cd00067">
    <property type="entry name" value="GAL4"/>
    <property type="match status" value="1"/>
</dbReference>
<dbReference type="PANTHER" id="PTHR37534">
    <property type="entry name" value="TRANSCRIPTIONAL ACTIVATOR PROTEIN UGA3"/>
    <property type="match status" value="1"/>
</dbReference>